<keyword evidence="2" id="KW-1185">Reference proteome</keyword>
<evidence type="ECO:0000313" key="1">
    <source>
        <dbReference type="EMBL" id="KAI9507588.1"/>
    </source>
</evidence>
<evidence type="ECO:0000313" key="2">
    <source>
        <dbReference type="Proteomes" id="UP001207468"/>
    </source>
</evidence>
<gene>
    <name evidence="1" type="ORF">F5148DRAFT_1203714</name>
</gene>
<name>A0ACC0U7B0_9AGAM</name>
<protein>
    <submittedName>
        <fullName evidence="1">Uncharacterized protein</fullName>
    </submittedName>
</protein>
<dbReference type="EMBL" id="JAGFNK010000119">
    <property type="protein sequence ID" value="KAI9507588.1"/>
    <property type="molecule type" value="Genomic_DNA"/>
</dbReference>
<organism evidence="1 2">
    <name type="scientific">Russula earlei</name>
    <dbReference type="NCBI Taxonomy" id="71964"/>
    <lineage>
        <taxon>Eukaryota</taxon>
        <taxon>Fungi</taxon>
        <taxon>Dikarya</taxon>
        <taxon>Basidiomycota</taxon>
        <taxon>Agaricomycotina</taxon>
        <taxon>Agaricomycetes</taxon>
        <taxon>Russulales</taxon>
        <taxon>Russulaceae</taxon>
        <taxon>Russula</taxon>
    </lineage>
</organism>
<reference evidence="1" key="1">
    <citation type="submission" date="2021-03" db="EMBL/GenBank/DDBJ databases">
        <title>Evolutionary priming and transition to the ectomycorrhizal habit in an iconic lineage of mushroom-forming fungi: is preadaptation a requirement?</title>
        <authorList>
            <consortium name="DOE Joint Genome Institute"/>
            <person name="Looney B.P."/>
            <person name="Miyauchi S."/>
            <person name="Morin E."/>
            <person name="Drula E."/>
            <person name="Courty P.E."/>
            <person name="Chicoki N."/>
            <person name="Fauchery L."/>
            <person name="Kohler A."/>
            <person name="Kuo A."/>
            <person name="LaButti K."/>
            <person name="Pangilinan J."/>
            <person name="Lipzen A."/>
            <person name="Riley R."/>
            <person name="Andreopoulos W."/>
            <person name="He G."/>
            <person name="Johnson J."/>
            <person name="Barry K.W."/>
            <person name="Grigoriev I.V."/>
            <person name="Nagy L."/>
            <person name="Hibbett D."/>
            <person name="Henrissat B."/>
            <person name="Matheny P.B."/>
            <person name="Labbe J."/>
            <person name="Martin A.F."/>
        </authorList>
    </citation>
    <scope>NUCLEOTIDE SEQUENCE</scope>
    <source>
        <strain evidence="1">BPL698</strain>
    </source>
</reference>
<sequence length="455" mass="50405">MTVCHHQHFSALPVAVAWLTLNETKRAAESMTSLVRYAIPLPRYRTATASVPLRNLRGQPVVPGYVCHRTIFRSRAVLPAELNPRVGTIFLGLIGLGLISTMIGVYEFYASFAIWPEEVRADLRAGVKAKQQGNLALSHKLLTRALNTALSLPPDRFSPSPYLKLSGIAITLCEVLEQDNKPKEAYERYIAALGHLRKNWSALTSEEKLRAISLGQKLGEMADTYQLGEAEEERWLTWSVEEVLKLAKTIGNVEPGKSSEENHLVLSDLELPKWVNVTDIGAPLETLGAFYARTGKLTFAVPLYLHTISLLVPPVTSPRKATAEQLCRAAQLMSNLSELFMRSTPTPTALHQSESWARQALSLLQKTQANAGLSDDVRVCEDALAVILFNLGSLREMNGDPEFARQLFEQSLGQAKKLRFQEGITQARSAIRRLDIKQSQPPLPQPDNKIEPGSV</sequence>
<dbReference type="Proteomes" id="UP001207468">
    <property type="component" value="Unassembled WGS sequence"/>
</dbReference>
<proteinExistence type="predicted"/>
<comment type="caution">
    <text evidence="1">The sequence shown here is derived from an EMBL/GenBank/DDBJ whole genome shotgun (WGS) entry which is preliminary data.</text>
</comment>
<accession>A0ACC0U7B0</accession>